<dbReference type="Proteomes" id="UP001409291">
    <property type="component" value="Unassembled WGS sequence"/>
</dbReference>
<keyword evidence="2" id="KW-1185">Reference proteome</keyword>
<reference evidence="1 2" key="1">
    <citation type="submission" date="2024-04" db="EMBL/GenBank/DDBJ databases">
        <title>WGS of bacteria from Torrens River.</title>
        <authorList>
            <person name="Wyrsch E.R."/>
            <person name="Drigo B."/>
        </authorList>
    </citation>
    <scope>NUCLEOTIDE SEQUENCE [LARGE SCALE GENOMIC DNA]</scope>
    <source>
        <strain evidence="1 2">TWI391</strain>
    </source>
</reference>
<sequence>MKKLRSSLLPGFIMIAMLFFTTSCGVKYGFTGGSIPDGMKTVSVLYFENIASMVYPTLSQNFTEALKERIRNQSRLSQVNDNADATFEGFITDYTISPAAVEAGTDRAALNRLSITIKVNYHNKIVEKDNFEQSFTRFKDFSGQLQSAQEETLNKEIILMLTEDVYNKAFANW</sequence>
<dbReference type="PROSITE" id="PS51257">
    <property type="entry name" value="PROKAR_LIPOPROTEIN"/>
    <property type="match status" value="1"/>
</dbReference>
<organism evidence="1 2">
    <name type="scientific">Sphingobacterium kitahiroshimense</name>
    <dbReference type="NCBI Taxonomy" id="470446"/>
    <lineage>
        <taxon>Bacteria</taxon>
        <taxon>Pseudomonadati</taxon>
        <taxon>Bacteroidota</taxon>
        <taxon>Sphingobacteriia</taxon>
        <taxon>Sphingobacteriales</taxon>
        <taxon>Sphingobacteriaceae</taxon>
        <taxon>Sphingobacterium</taxon>
    </lineage>
</organism>
<gene>
    <name evidence="1" type="ORF">ABE541_08795</name>
</gene>
<name>A0ABV0BRE1_9SPHI</name>
<evidence type="ECO:0000313" key="2">
    <source>
        <dbReference type="Proteomes" id="UP001409291"/>
    </source>
</evidence>
<evidence type="ECO:0000313" key="1">
    <source>
        <dbReference type="EMBL" id="MEN5377354.1"/>
    </source>
</evidence>
<dbReference type="RefSeq" id="WP_132771586.1">
    <property type="nucleotide sequence ID" value="NZ_JAOQNK010000001.1"/>
</dbReference>
<protein>
    <submittedName>
        <fullName evidence="1">LptE family protein</fullName>
    </submittedName>
</protein>
<comment type="caution">
    <text evidence="1">The sequence shown here is derived from an EMBL/GenBank/DDBJ whole genome shotgun (WGS) entry which is preliminary data.</text>
</comment>
<dbReference type="InterPro" id="IPR007485">
    <property type="entry name" value="LPS_assembly_LptE"/>
</dbReference>
<dbReference type="EMBL" id="JBDJNQ010000003">
    <property type="protein sequence ID" value="MEN5377354.1"/>
    <property type="molecule type" value="Genomic_DNA"/>
</dbReference>
<proteinExistence type="predicted"/>
<dbReference type="Pfam" id="PF04390">
    <property type="entry name" value="LptE"/>
    <property type="match status" value="1"/>
</dbReference>
<accession>A0ABV0BRE1</accession>